<dbReference type="InterPro" id="IPR025736">
    <property type="entry name" value="PucR_C-HTH_dom"/>
</dbReference>
<sequence>MANRVFQNVVYQMKEAVDRVVGVVDETGTVIACSELGQIGEVRDGVAAVRQTAGDAFVRDGYSYHQFSNAKHNDYAAFVEGTDPTAEQFSAMLSISLQCIKQYHDEKFDKTNFIKNVVLDNILPGDIYAKARELHFISDVQRVVLLIRVTSGNDISAYDVVSGLFPDKQKDFVFNISESDTVLVKEIKPDNNTRDMEKLATSIVDTLQGDHYIKAVVGIGTPISNIKDLASSFKEAQIAMEVGKVFDTERQVISYDHLGIARLIYQLPTTLCEAFLREVFKQESIDSLDAETLFTIQRFFENNLNVSETSRGLFVHRNTLVYRLEKIRKLTGLDLRNFDDAIVFKVALMVKKYLSANPAKY</sequence>
<comment type="caution">
    <text evidence="4">The sequence shown here is derived from an EMBL/GenBank/DDBJ whole genome shotgun (WGS) entry which is preliminary data.</text>
</comment>
<dbReference type="SUPFAM" id="SSF46689">
    <property type="entry name" value="Homeodomain-like"/>
    <property type="match status" value="1"/>
</dbReference>
<name>A0A921IL21_9FIRM</name>
<organism evidence="4 5">
    <name type="scientific">Subdoligranulum variabile</name>
    <dbReference type="NCBI Taxonomy" id="214851"/>
    <lineage>
        <taxon>Bacteria</taxon>
        <taxon>Bacillati</taxon>
        <taxon>Bacillota</taxon>
        <taxon>Clostridia</taxon>
        <taxon>Eubacteriales</taxon>
        <taxon>Oscillospiraceae</taxon>
        <taxon>Subdoligranulum</taxon>
    </lineage>
</organism>
<gene>
    <name evidence="4" type="ORF">K8V20_11430</name>
</gene>
<accession>A0A921IL21</accession>
<evidence type="ECO:0000256" key="1">
    <source>
        <dbReference type="ARBA" id="ARBA00006754"/>
    </source>
</evidence>
<proteinExistence type="inferred from homology"/>
<protein>
    <submittedName>
        <fullName evidence="4">Helix-turn-helix domain-containing protein</fullName>
    </submittedName>
</protein>
<evidence type="ECO:0000313" key="5">
    <source>
        <dbReference type="Proteomes" id="UP000782880"/>
    </source>
</evidence>
<dbReference type="InterPro" id="IPR051448">
    <property type="entry name" value="CdaR-like_regulators"/>
</dbReference>
<dbReference type="AlphaFoldDB" id="A0A921IL21"/>
<feature type="domain" description="CdaR GGDEF-like" evidence="3">
    <location>
        <begin position="126"/>
        <end position="242"/>
    </location>
</feature>
<comment type="similarity">
    <text evidence="1">Belongs to the CdaR family.</text>
</comment>
<dbReference type="InterPro" id="IPR009057">
    <property type="entry name" value="Homeodomain-like_sf"/>
</dbReference>
<dbReference type="EMBL" id="DYVE01000294">
    <property type="protein sequence ID" value="HJG29240.1"/>
    <property type="molecule type" value="Genomic_DNA"/>
</dbReference>
<dbReference type="PANTHER" id="PTHR33744">
    <property type="entry name" value="CARBOHYDRATE DIACID REGULATOR"/>
    <property type="match status" value="1"/>
</dbReference>
<dbReference type="Pfam" id="PF17853">
    <property type="entry name" value="GGDEF_2"/>
    <property type="match status" value="1"/>
</dbReference>
<reference evidence="4" key="2">
    <citation type="submission" date="2021-09" db="EMBL/GenBank/DDBJ databases">
        <authorList>
            <person name="Gilroy R."/>
        </authorList>
    </citation>
    <scope>NUCLEOTIDE SEQUENCE</scope>
    <source>
        <strain evidence="4">ChiBcec21-2208</strain>
    </source>
</reference>
<dbReference type="Gene3D" id="1.10.10.2840">
    <property type="entry name" value="PucR C-terminal helix-turn-helix domain"/>
    <property type="match status" value="1"/>
</dbReference>
<evidence type="ECO:0000259" key="2">
    <source>
        <dbReference type="Pfam" id="PF13556"/>
    </source>
</evidence>
<dbReference type="InterPro" id="IPR042070">
    <property type="entry name" value="PucR_C-HTH_sf"/>
</dbReference>
<evidence type="ECO:0000313" key="4">
    <source>
        <dbReference type="EMBL" id="HJG29240.1"/>
    </source>
</evidence>
<evidence type="ECO:0000259" key="3">
    <source>
        <dbReference type="Pfam" id="PF17853"/>
    </source>
</evidence>
<feature type="domain" description="PucR C-terminal helix-turn-helix" evidence="2">
    <location>
        <begin position="295"/>
        <end position="349"/>
    </location>
</feature>
<dbReference type="PANTHER" id="PTHR33744:SF15">
    <property type="entry name" value="CARBOHYDRATE DIACID REGULATOR"/>
    <property type="match status" value="1"/>
</dbReference>
<dbReference type="Proteomes" id="UP000782880">
    <property type="component" value="Unassembled WGS sequence"/>
</dbReference>
<dbReference type="InterPro" id="IPR041522">
    <property type="entry name" value="CdaR_GGDEF"/>
</dbReference>
<reference evidence="4" key="1">
    <citation type="journal article" date="2021" name="PeerJ">
        <title>Extensive microbial diversity within the chicken gut microbiome revealed by metagenomics and culture.</title>
        <authorList>
            <person name="Gilroy R."/>
            <person name="Ravi A."/>
            <person name="Getino M."/>
            <person name="Pursley I."/>
            <person name="Horton D.L."/>
            <person name="Alikhan N.F."/>
            <person name="Baker D."/>
            <person name="Gharbi K."/>
            <person name="Hall N."/>
            <person name="Watson M."/>
            <person name="Adriaenssens E.M."/>
            <person name="Foster-Nyarko E."/>
            <person name="Jarju S."/>
            <person name="Secka A."/>
            <person name="Antonio M."/>
            <person name="Oren A."/>
            <person name="Chaudhuri R.R."/>
            <person name="La Ragione R."/>
            <person name="Hildebrand F."/>
            <person name="Pallen M.J."/>
        </authorList>
    </citation>
    <scope>NUCLEOTIDE SEQUENCE</scope>
    <source>
        <strain evidence="4">ChiBcec21-2208</strain>
    </source>
</reference>
<dbReference type="Pfam" id="PF13556">
    <property type="entry name" value="HTH_30"/>
    <property type="match status" value="1"/>
</dbReference>